<evidence type="ECO:0000313" key="3">
    <source>
        <dbReference type="Proteomes" id="UP000800036"/>
    </source>
</evidence>
<evidence type="ECO:0008006" key="4">
    <source>
        <dbReference type="Google" id="ProtNLM"/>
    </source>
</evidence>
<dbReference type="OrthoDB" id="5425161at2759"/>
<proteinExistence type="predicted"/>
<gene>
    <name evidence="2" type="ORF">BU23DRAFT_590084</name>
</gene>
<protein>
    <recommendedName>
        <fullName evidence="4">DDE-1 domain-containing protein</fullName>
    </recommendedName>
</protein>
<accession>A0A6A5V5U1</accession>
<feature type="region of interest" description="Disordered" evidence="1">
    <location>
        <begin position="22"/>
        <end position="43"/>
    </location>
</feature>
<organism evidence="2 3">
    <name type="scientific">Bimuria novae-zelandiae CBS 107.79</name>
    <dbReference type="NCBI Taxonomy" id="1447943"/>
    <lineage>
        <taxon>Eukaryota</taxon>
        <taxon>Fungi</taxon>
        <taxon>Dikarya</taxon>
        <taxon>Ascomycota</taxon>
        <taxon>Pezizomycotina</taxon>
        <taxon>Dothideomycetes</taxon>
        <taxon>Pleosporomycetidae</taxon>
        <taxon>Pleosporales</taxon>
        <taxon>Massarineae</taxon>
        <taxon>Didymosphaeriaceae</taxon>
        <taxon>Bimuria</taxon>
    </lineage>
</organism>
<dbReference type="EMBL" id="ML976686">
    <property type="protein sequence ID" value="KAF1972591.1"/>
    <property type="molecule type" value="Genomic_DNA"/>
</dbReference>
<name>A0A6A5V5U1_9PLEO</name>
<evidence type="ECO:0000313" key="2">
    <source>
        <dbReference type="EMBL" id="KAF1972591.1"/>
    </source>
</evidence>
<keyword evidence="3" id="KW-1185">Reference proteome</keyword>
<dbReference type="AlphaFoldDB" id="A0A6A5V5U1"/>
<sequence>MALIDDAIAAYNAVSVTTLRRRQQGSQQSRTTKDLNQRALSPQQEQALLQHIDKLTERRLPPTREMMRNFALSKVIDAVRHHANSYLKYRLYFDLLHEKMAQYNIQACNTYNMDEKGFLIGILGRSKRIFNQREFVTCLATICADGSALPPGLIFAALGGLRDTWVAGIEVGKHDIFCSTSPTGWSNNEIGLSWLEQVF</sequence>
<evidence type="ECO:0000256" key="1">
    <source>
        <dbReference type="SAM" id="MobiDB-lite"/>
    </source>
</evidence>
<reference evidence="2" key="1">
    <citation type="journal article" date="2020" name="Stud. Mycol.">
        <title>101 Dothideomycetes genomes: a test case for predicting lifestyles and emergence of pathogens.</title>
        <authorList>
            <person name="Haridas S."/>
            <person name="Albert R."/>
            <person name="Binder M."/>
            <person name="Bloem J."/>
            <person name="Labutti K."/>
            <person name="Salamov A."/>
            <person name="Andreopoulos B."/>
            <person name="Baker S."/>
            <person name="Barry K."/>
            <person name="Bills G."/>
            <person name="Bluhm B."/>
            <person name="Cannon C."/>
            <person name="Castanera R."/>
            <person name="Culley D."/>
            <person name="Daum C."/>
            <person name="Ezra D."/>
            <person name="Gonzalez J."/>
            <person name="Henrissat B."/>
            <person name="Kuo A."/>
            <person name="Liang C."/>
            <person name="Lipzen A."/>
            <person name="Lutzoni F."/>
            <person name="Magnuson J."/>
            <person name="Mondo S."/>
            <person name="Nolan M."/>
            <person name="Ohm R."/>
            <person name="Pangilinan J."/>
            <person name="Park H.-J."/>
            <person name="Ramirez L."/>
            <person name="Alfaro M."/>
            <person name="Sun H."/>
            <person name="Tritt A."/>
            <person name="Yoshinaga Y."/>
            <person name="Zwiers L.-H."/>
            <person name="Turgeon B."/>
            <person name="Goodwin S."/>
            <person name="Spatafora J."/>
            <person name="Crous P."/>
            <person name="Grigoriev I."/>
        </authorList>
    </citation>
    <scope>NUCLEOTIDE SEQUENCE</scope>
    <source>
        <strain evidence="2">CBS 107.79</strain>
    </source>
</reference>
<dbReference type="Proteomes" id="UP000800036">
    <property type="component" value="Unassembled WGS sequence"/>
</dbReference>